<keyword evidence="4 7" id="KW-1133">Transmembrane helix</keyword>
<feature type="transmembrane region" description="Helical" evidence="7">
    <location>
        <begin position="6"/>
        <end position="32"/>
    </location>
</feature>
<evidence type="ECO:0000256" key="5">
    <source>
        <dbReference type="ARBA" id="ARBA00023136"/>
    </source>
</evidence>
<evidence type="ECO:0000256" key="7">
    <source>
        <dbReference type="SAM" id="Phobius"/>
    </source>
</evidence>
<organism evidence="9 10">
    <name type="scientific">Schizopora paradoxa</name>
    <dbReference type="NCBI Taxonomy" id="27342"/>
    <lineage>
        <taxon>Eukaryota</taxon>
        <taxon>Fungi</taxon>
        <taxon>Dikarya</taxon>
        <taxon>Basidiomycota</taxon>
        <taxon>Agaricomycotina</taxon>
        <taxon>Agaricomycetes</taxon>
        <taxon>Hymenochaetales</taxon>
        <taxon>Schizoporaceae</taxon>
        <taxon>Schizopora</taxon>
    </lineage>
</organism>
<sequence>MEAPNFAAMFIARFMEGVSASCIWISGLSLICDTAPESKVGSQLGAAMMGLNVGLVIAPPIGGALYNRFGYRGPFVFAILVAFFDLVGRLLVIERKDARKWGHDPGRGLATGVSIELERRQTVQQQREFDKTQMDDVSIDVPQAVTPQAVTQPTTPAEPAEDSPRRPQISTKRALLLMIRSPRIATATWATVVFAITISALEPTLPLRMQEVWNYDSKAVGLVYLAMAVPTVFMTYLSGWTSDKFGAAIITFICFIAASLWYLCLMTRVLWFFIMSLIISNMLLNGVSAPLSAEFASIKRSINEIGYAHVYGAFNIAYGLGTLVGPITAGQIYDQASNGWRSRTCDSLVLSSLE</sequence>
<keyword evidence="10" id="KW-1185">Reference proteome</keyword>
<feature type="domain" description="Major facilitator superfamily (MFS) profile" evidence="8">
    <location>
        <begin position="1"/>
        <end position="354"/>
    </location>
</feature>
<evidence type="ECO:0000256" key="2">
    <source>
        <dbReference type="ARBA" id="ARBA00022448"/>
    </source>
</evidence>
<dbReference type="InParanoid" id="A0A0H2R1T4"/>
<feature type="transmembrane region" description="Helical" evidence="7">
    <location>
        <begin position="245"/>
        <end position="263"/>
    </location>
</feature>
<dbReference type="Proteomes" id="UP000053477">
    <property type="component" value="Unassembled WGS sequence"/>
</dbReference>
<accession>A0A0H2R1T4</accession>
<dbReference type="FunCoup" id="A0A0H2R1T4">
    <property type="interactions" value="1"/>
</dbReference>
<dbReference type="PROSITE" id="PS50850">
    <property type="entry name" value="MFS"/>
    <property type="match status" value="1"/>
</dbReference>
<dbReference type="InterPro" id="IPR036259">
    <property type="entry name" value="MFS_trans_sf"/>
</dbReference>
<keyword evidence="3 7" id="KW-0812">Transmembrane</keyword>
<evidence type="ECO:0000256" key="3">
    <source>
        <dbReference type="ARBA" id="ARBA00022692"/>
    </source>
</evidence>
<evidence type="ECO:0000313" key="10">
    <source>
        <dbReference type="Proteomes" id="UP000053477"/>
    </source>
</evidence>
<dbReference type="GO" id="GO:0016020">
    <property type="term" value="C:membrane"/>
    <property type="evidence" value="ECO:0007669"/>
    <property type="project" value="UniProtKB-SubCell"/>
</dbReference>
<dbReference type="InterPro" id="IPR050930">
    <property type="entry name" value="MFS_Vesicular_Transporter"/>
</dbReference>
<dbReference type="GO" id="GO:0022857">
    <property type="term" value="F:transmembrane transporter activity"/>
    <property type="evidence" value="ECO:0007669"/>
    <property type="project" value="InterPro"/>
</dbReference>
<dbReference type="STRING" id="27342.A0A0H2R1T4"/>
<dbReference type="OrthoDB" id="440553at2759"/>
<evidence type="ECO:0000259" key="8">
    <source>
        <dbReference type="PROSITE" id="PS50850"/>
    </source>
</evidence>
<evidence type="ECO:0000256" key="6">
    <source>
        <dbReference type="SAM" id="MobiDB-lite"/>
    </source>
</evidence>
<feature type="transmembrane region" description="Helical" evidence="7">
    <location>
        <begin position="269"/>
        <end position="291"/>
    </location>
</feature>
<feature type="transmembrane region" description="Helical" evidence="7">
    <location>
        <begin position="44"/>
        <end position="66"/>
    </location>
</feature>
<comment type="subcellular location">
    <subcellularLocation>
        <location evidence="1">Membrane</location>
        <topology evidence="1">Multi-pass membrane protein</topology>
    </subcellularLocation>
</comment>
<evidence type="ECO:0000256" key="1">
    <source>
        <dbReference type="ARBA" id="ARBA00004141"/>
    </source>
</evidence>
<dbReference type="PANTHER" id="PTHR23506:SF23">
    <property type="entry name" value="GH10249P"/>
    <property type="match status" value="1"/>
</dbReference>
<reference evidence="9 10" key="1">
    <citation type="submission" date="2015-04" db="EMBL/GenBank/DDBJ databases">
        <title>Complete genome sequence of Schizopora paradoxa KUC8140, a cosmopolitan wood degrader in East Asia.</title>
        <authorList>
            <consortium name="DOE Joint Genome Institute"/>
            <person name="Min B."/>
            <person name="Park H."/>
            <person name="Jang Y."/>
            <person name="Kim J.-J."/>
            <person name="Kim K.H."/>
            <person name="Pangilinan J."/>
            <person name="Lipzen A."/>
            <person name="Riley R."/>
            <person name="Grigoriev I.V."/>
            <person name="Spatafora J.W."/>
            <person name="Choi I.-G."/>
        </authorList>
    </citation>
    <scope>NUCLEOTIDE SEQUENCE [LARGE SCALE GENOMIC DNA]</scope>
    <source>
        <strain evidence="9 10">KUC8140</strain>
    </source>
</reference>
<feature type="region of interest" description="Disordered" evidence="6">
    <location>
        <begin position="145"/>
        <end position="167"/>
    </location>
</feature>
<dbReference type="Pfam" id="PF07690">
    <property type="entry name" value="MFS_1"/>
    <property type="match status" value="1"/>
</dbReference>
<keyword evidence="2" id="KW-0813">Transport</keyword>
<keyword evidence="5 7" id="KW-0472">Membrane</keyword>
<gene>
    <name evidence="9" type="ORF">SCHPADRAFT_715249</name>
</gene>
<evidence type="ECO:0000313" key="9">
    <source>
        <dbReference type="EMBL" id="KLO05710.1"/>
    </source>
</evidence>
<evidence type="ECO:0000256" key="4">
    <source>
        <dbReference type="ARBA" id="ARBA00022989"/>
    </source>
</evidence>
<dbReference type="PANTHER" id="PTHR23506">
    <property type="entry name" value="GH10249P"/>
    <property type="match status" value="1"/>
</dbReference>
<feature type="transmembrane region" description="Helical" evidence="7">
    <location>
        <begin position="221"/>
        <end position="238"/>
    </location>
</feature>
<name>A0A0H2R1T4_9AGAM</name>
<feature type="compositionally biased region" description="Low complexity" evidence="6">
    <location>
        <begin position="145"/>
        <end position="157"/>
    </location>
</feature>
<dbReference type="InterPro" id="IPR020846">
    <property type="entry name" value="MFS_dom"/>
</dbReference>
<dbReference type="EMBL" id="KQ086274">
    <property type="protein sequence ID" value="KLO05710.1"/>
    <property type="molecule type" value="Genomic_DNA"/>
</dbReference>
<dbReference type="SUPFAM" id="SSF103473">
    <property type="entry name" value="MFS general substrate transporter"/>
    <property type="match status" value="1"/>
</dbReference>
<dbReference type="Gene3D" id="1.20.1250.20">
    <property type="entry name" value="MFS general substrate transporter like domains"/>
    <property type="match status" value="2"/>
</dbReference>
<protein>
    <submittedName>
        <fullName evidence="9">MFS general substrate transporter</fullName>
    </submittedName>
</protein>
<dbReference type="AlphaFoldDB" id="A0A0H2R1T4"/>
<proteinExistence type="predicted"/>
<dbReference type="CDD" id="cd17325">
    <property type="entry name" value="MFS_MdtG_SLC18_like"/>
    <property type="match status" value="1"/>
</dbReference>
<feature type="transmembrane region" description="Helical" evidence="7">
    <location>
        <begin position="72"/>
        <end position="92"/>
    </location>
</feature>
<dbReference type="InterPro" id="IPR011701">
    <property type="entry name" value="MFS"/>
</dbReference>